<reference evidence="13" key="2">
    <citation type="submission" date="2025-09" db="UniProtKB">
        <authorList>
            <consortium name="Ensembl"/>
        </authorList>
    </citation>
    <scope>IDENTIFICATION</scope>
</reference>
<protein>
    <submittedName>
        <fullName evidence="13">Olfactory receptor 52K1-like</fullName>
    </submittedName>
</protein>
<dbReference type="InterPro" id="IPR017452">
    <property type="entry name" value="GPCR_Rhodpsn_7TM"/>
</dbReference>
<dbReference type="PRINTS" id="PR00245">
    <property type="entry name" value="OLFACTORYR"/>
</dbReference>
<organism evidence="13 14">
    <name type="scientific">Seriola dumerili</name>
    <name type="common">Greater amberjack</name>
    <name type="synonym">Caranx dumerili</name>
    <dbReference type="NCBI Taxonomy" id="41447"/>
    <lineage>
        <taxon>Eukaryota</taxon>
        <taxon>Metazoa</taxon>
        <taxon>Chordata</taxon>
        <taxon>Craniata</taxon>
        <taxon>Vertebrata</taxon>
        <taxon>Euteleostomi</taxon>
        <taxon>Actinopterygii</taxon>
        <taxon>Neopterygii</taxon>
        <taxon>Teleostei</taxon>
        <taxon>Neoteleostei</taxon>
        <taxon>Acanthomorphata</taxon>
        <taxon>Carangaria</taxon>
        <taxon>Carangiformes</taxon>
        <taxon>Carangidae</taxon>
        <taxon>Seriola</taxon>
    </lineage>
</organism>
<dbReference type="GeneID" id="111216817"/>
<evidence type="ECO:0000259" key="12">
    <source>
        <dbReference type="PROSITE" id="PS50262"/>
    </source>
</evidence>
<keyword evidence="4 11" id="KW-0812">Transmembrane</keyword>
<dbReference type="OMA" id="HNHMILS"/>
<dbReference type="PANTHER" id="PTHR26450:SF391">
    <property type="entry name" value="ODORANT RECEPTOR-RELATED"/>
    <property type="match status" value="1"/>
</dbReference>
<dbReference type="GeneTree" id="ENSGT01150000286905"/>
<dbReference type="GO" id="GO:0005886">
    <property type="term" value="C:plasma membrane"/>
    <property type="evidence" value="ECO:0007669"/>
    <property type="project" value="UniProtKB-SubCell"/>
</dbReference>
<evidence type="ECO:0000256" key="7">
    <source>
        <dbReference type="ARBA" id="ARBA00023040"/>
    </source>
</evidence>
<feature type="transmembrane region" description="Helical" evidence="11">
    <location>
        <begin position="241"/>
        <end position="260"/>
    </location>
</feature>
<evidence type="ECO:0000256" key="6">
    <source>
        <dbReference type="ARBA" id="ARBA00022989"/>
    </source>
</evidence>
<evidence type="ECO:0000256" key="5">
    <source>
        <dbReference type="ARBA" id="ARBA00022725"/>
    </source>
</evidence>
<keyword evidence="6 11" id="KW-1133">Transmembrane helix</keyword>
<dbReference type="PRINTS" id="PR00237">
    <property type="entry name" value="GPCRRHODOPSN"/>
</dbReference>
<feature type="transmembrane region" description="Helical" evidence="11">
    <location>
        <begin position="25"/>
        <end position="47"/>
    </location>
</feature>
<dbReference type="AlphaFoldDB" id="A0A3B4TQN8"/>
<feature type="transmembrane region" description="Helical" evidence="11">
    <location>
        <begin position="90"/>
        <end position="118"/>
    </location>
</feature>
<evidence type="ECO:0000313" key="13">
    <source>
        <dbReference type="Ensembl" id="ENSSDUP00000008574.1"/>
    </source>
</evidence>
<feature type="transmembrane region" description="Helical" evidence="11">
    <location>
        <begin position="59"/>
        <end position="84"/>
    </location>
</feature>
<evidence type="ECO:0000256" key="1">
    <source>
        <dbReference type="ARBA" id="ARBA00004651"/>
    </source>
</evidence>
<keyword evidence="3" id="KW-0716">Sensory transduction</keyword>
<dbReference type="FunFam" id="1.20.1070.10:FF:000013">
    <property type="entry name" value="Olfactory receptor"/>
    <property type="match status" value="1"/>
</dbReference>
<dbReference type="Gene3D" id="1.20.1070.10">
    <property type="entry name" value="Rhodopsin 7-helix transmembrane proteins"/>
    <property type="match status" value="1"/>
</dbReference>
<evidence type="ECO:0000256" key="8">
    <source>
        <dbReference type="ARBA" id="ARBA00023136"/>
    </source>
</evidence>
<reference evidence="13" key="1">
    <citation type="submission" date="2025-08" db="UniProtKB">
        <authorList>
            <consortium name="Ensembl"/>
        </authorList>
    </citation>
    <scope>IDENTIFICATION</scope>
</reference>
<dbReference type="InterPro" id="IPR000276">
    <property type="entry name" value="GPCR_Rhodpsn"/>
</dbReference>
<proteinExistence type="predicted"/>
<keyword evidence="10" id="KW-0807">Transducer</keyword>
<dbReference type="PANTHER" id="PTHR26450">
    <property type="entry name" value="OLFACTORY RECEPTOR 56B1-RELATED"/>
    <property type="match status" value="1"/>
</dbReference>
<dbReference type="Pfam" id="PF13853">
    <property type="entry name" value="7tm_4"/>
    <property type="match status" value="1"/>
</dbReference>
<keyword evidence="8 11" id="KW-0472">Membrane</keyword>
<dbReference type="InterPro" id="IPR050402">
    <property type="entry name" value="OR51/52/56-like"/>
</dbReference>
<keyword evidence="2" id="KW-1003">Cell membrane</keyword>
<sequence>MDNVSSHKHFILDGFSELGALRPVLFIPFCIMFIVSLSANSLLLYIIISQRSLHSPMYILIAGMACVDLSLPILFVPNMLLSFLFDWRGISLIGCLVQMHCIHFIGTFQSTLLVWMALDRYFAICTPLYYHERMALQRFLRFMIPPVIRNILIITTFVSLAGPLSFCASNVINHCFCEHMALVELACGSTTINNLVGLLAVFLIPVADFIFITASYVVIFRSVLKSGRSGFKALDTCITHIVVISISLTVALIAFLSYRIRVGLPAAIQVFFSTMYLLFPSCFNPIIYGVRTTEIRKHILKTLTCCHFIHTVSHS</sequence>
<dbReference type="InterPro" id="IPR000725">
    <property type="entry name" value="Olfact_rcpt"/>
</dbReference>
<evidence type="ECO:0000256" key="3">
    <source>
        <dbReference type="ARBA" id="ARBA00022606"/>
    </source>
</evidence>
<dbReference type="RefSeq" id="XP_022594148.1">
    <property type="nucleotide sequence ID" value="XM_022738427.1"/>
</dbReference>
<comment type="subcellular location">
    <subcellularLocation>
        <location evidence="1">Cell membrane</location>
        <topology evidence="1">Multi-pass membrane protein</topology>
    </subcellularLocation>
</comment>
<dbReference type="PROSITE" id="PS50262">
    <property type="entry name" value="G_PROTEIN_RECEP_F1_2"/>
    <property type="match status" value="1"/>
</dbReference>
<keyword evidence="5" id="KW-0552">Olfaction</keyword>
<accession>A0A3B4TQN8</accession>
<dbReference type="Ensembl" id="ENSSDUT00000008733.1">
    <property type="protein sequence ID" value="ENSSDUP00000008574.1"/>
    <property type="gene ID" value="ENSSDUG00000006300.1"/>
</dbReference>
<feature type="transmembrane region" description="Helical" evidence="11">
    <location>
        <begin position="195"/>
        <end position="220"/>
    </location>
</feature>
<keyword evidence="14" id="KW-1185">Reference proteome</keyword>
<feature type="transmembrane region" description="Helical" evidence="11">
    <location>
        <begin position="139"/>
        <end position="161"/>
    </location>
</feature>
<evidence type="ECO:0000256" key="9">
    <source>
        <dbReference type="ARBA" id="ARBA00023170"/>
    </source>
</evidence>
<keyword evidence="7" id="KW-0297">G-protein coupled receptor</keyword>
<dbReference type="Proteomes" id="UP000261420">
    <property type="component" value="Unplaced"/>
</dbReference>
<dbReference type="KEGG" id="sdu:111216817"/>
<name>A0A3B4TQN8_SERDU</name>
<keyword evidence="9" id="KW-0675">Receptor</keyword>
<evidence type="ECO:0000256" key="4">
    <source>
        <dbReference type="ARBA" id="ARBA00022692"/>
    </source>
</evidence>
<feature type="domain" description="G-protein coupled receptors family 1 profile" evidence="12">
    <location>
        <begin position="39"/>
        <end position="288"/>
    </location>
</feature>
<evidence type="ECO:0000256" key="2">
    <source>
        <dbReference type="ARBA" id="ARBA00022475"/>
    </source>
</evidence>
<evidence type="ECO:0000256" key="11">
    <source>
        <dbReference type="SAM" id="Phobius"/>
    </source>
</evidence>
<feature type="transmembrane region" description="Helical" evidence="11">
    <location>
        <begin position="266"/>
        <end position="290"/>
    </location>
</feature>
<evidence type="ECO:0000256" key="10">
    <source>
        <dbReference type="ARBA" id="ARBA00023224"/>
    </source>
</evidence>
<evidence type="ECO:0000313" key="14">
    <source>
        <dbReference type="Proteomes" id="UP000261420"/>
    </source>
</evidence>
<dbReference type="GO" id="GO:0004930">
    <property type="term" value="F:G protein-coupled receptor activity"/>
    <property type="evidence" value="ECO:0007669"/>
    <property type="project" value="UniProtKB-KW"/>
</dbReference>
<dbReference type="SUPFAM" id="SSF81321">
    <property type="entry name" value="Family A G protein-coupled receptor-like"/>
    <property type="match status" value="1"/>
</dbReference>
<dbReference type="GO" id="GO:0004984">
    <property type="term" value="F:olfactory receptor activity"/>
    <property type="evidence" value="ECO:0007669"/>
    <property type="project" value="InterPro"/>
</dbReference>